<evidence type="ECO:0000313" key="7">
    <source>
        <dbReference type="Proteomes" id="UP000281708"/>
    </source>
</evidence>
<dbReference type="SUPFAM" id="SSF102114">
    <property type="entry name" value="Radical SAM enzymes"/>
    <property type="match status" value="1"/>
</dbReference>
<evidence type="ECO:0000256" key="2">
    <source>
        <dbReference type="ARBA" id="ARBA00022723"/>
    </source>
</evidence>
<gene>
    <name evidence="6" type="primary">hxsC</name>
    <name evidence="6" type="ORF">D9V37_05325</name>
</gene>
<feature type="domain" description="Radical SAM core" evidence="5">
    <location>
        <begin position="94"/>
        <end position="312"/>
    </location>
</feature>
<dbReference type="Pfam" id="PF04055">
    <property type="entry name" value="Radical_SAM"/>
    <property type="match status" value="1"/>
</dbReference>
<dbReference type="RefSeq" id="WP_121805131.1">
    <property type="nucleotide sequence ID" value="NZ_RDBE01000004.1"/>
</dbReference>
<name>A0A3L8P6M2_9ACTN</name>
<evidence type="ECO:0000259" key="5">
    <source>
        <dbReference type="PROSITE" id="PS51918"/>
    </source>
</evidence>
<dbReference type="InterPro" id="IPR058240">
    <property type="entry name" value="rSAM_sf"/>
</dbReference>
<organism evidence="6 7">
    <name type="scientific">Nocardioides mangrovicus</name>
    <dbReference type="NCBI Taxonomy" id="2478913"/>
    <lineage>
        <taxon>Bacteria</taxon>
        <taxon>Bacillati</taxon>
        <taxon>Actinomycetota</taxon>
        <taxon>Actinomycetes</taxon>
        <taxon>Propionibacteriales</taxon>
        <taxon>Nocardioidaceae</taxon>
        <taxon>Nocardioides</taxon>
    </lineage>
</organism>
<evidence type="ECO:0000256" key="1">
    <source>
        <dbReference type="ARBA" id="ARBA00022691"/>
    </source>
</evidence>
<dbReference type="InterPro" id="IPR024032">
    <property type="entry name" value="rSAM_paired_HxsC"/>
</dbReference>
<dbReference type="PANTHER" id="PTHR11228:SF7">
    <property type="entry name" value="PQQA PEPTIDE CYCLASE"/>
    <property type="match status" value="1"/>
</dbReference>
<dbReference type="NCBIfam" id="TIGR03977">
    <property type="entry name" value="rSAM_pair_HxsC"/>
    <property type="match status" value="1"/>
</dbReference>
<evidence type="ECO:0000256" key="3">
    <source>
        <dbReference type="ARBA" id="ARBA00023004"/>
    </source>
</evidence>
<dbReference type="InterPro" id="IPR013785">
    <property type="entry name" value="Aldolase_TIM"/>
</dbReference>
<dbReference type="OrthoDB" id="9782387at2"/>
<dbReference type="PROSITE" id="PS51918">
    <property type="entry name" value="RADICAL_SAM"/>
    <property type="match status" value="1"/>
</dbReference>
<dbReference type="SFLD" id="SFLDS00029">
    <property type="entry name" value="Radical_SAM"/>
    <property type="match status" value="1"/>
</dbReference>
<evidence type="ECO:0000313" key="6">
    <source>
        <dbReference type="EMBL" id="RLV50269.1"/>
    </source>
</evidence>
<keyword evidence="2" id="KW-0479">Metal-binding</keyword>
<keyword evidence="3" id="KW-0408">Iron</keyword>
<keyword evidence="4" id="KW-0411">Iron-sulfur</keyword>
<evidence type="ECO:0000256" key="4">
    <source>
        <dbReference type="ARBA" id="ARBA00023014"/>
    </source>
</evidence>
<dbReference type="GO" id="GO:0003824">
    <property type="term" value="F:catalytic activity"/>
    <property type="evidence" value="ECO:0007669"/>
    <property type="project" value="InterPro"/>
</dbReference>
<comment type="caution">
    <text evidence="6">The sequence shown here is derived from an EMBL/GenBank/DDBJ whole genome shotgun (WGS) entry which is preliminary data.</text>
</comment>
<dbReference type="SFLD" id="SFLDG01103">
    <property type="entry name" value="Uncharacterised_Radical_SAM_Su"/>
    <property type="match status" value="1"/>
</dbReference>
<dbReference type="AlphaFoldDB" id="A0A3L8P6M2"/>
<protein>
    <submittedName>
        <fullName evidence="6">His-Xaa-Ser system radical SAM maturase HxsC</fullName>
    </submittedName>
</protein>
<sequence>MIPLTGRTTTSNWTHPATDVWQVADAAHAEAGHHAVLVRPGEPTPQGAGLYVTTDPQVAGPGPTLHLPVKLSHVDVGDVLAVTDDGSRVSVVWKASAVHNSILLTERCDHYCLMCSQPPKERDDSFLYERARRIITALPATARALSLTGGEPTIDPDAFLGLLRHIAQAAPELSTHILSNGRRFADPQFAHSYASVELRDVMVGIPLYAADPSLHDYIVQAEGAFSETVKGILNLTAAGASVEIRIVLQKTNIDHLGETAHFIARNLPFVNQVALMGLEMTGLAKPNQNLVWVDPHHYRAELKAAHRILTTAHVPTRIYNHQLCVLERELWPAAVQSISDWKNAYPVECEPCVVRDQCAGVFTTSGTRLSAHLEPITRDTNSDRRTLNEKIAQSSRG</sequence>
<dbReference type="PANTHER" id="PTHR11228">
    <property type="entry name" value="RADICAL SAM DOMAIN PROTEIN"/>
    <property type="match status" value="1"/>
</dbReference>
<dbReference type="InterPro" id="IPR050377">
    <property type="entry name" value="Radical_SAM_PqqE_MftC-like"/>
</dbReference>
<reference evidence="6 7" key="1">
    <citation type="submission" date="2018-10" db="EMBL/GenBank/DDBJ databases">
        <title>Marmoricola sp. 4Q3S-7 whole genome shotgun sequence.</title>
        <authorList>
            <person name="Li F."/>
        </authorList>
    </citation>
    <scope>NUCLEOTIDE SEQUENCE [LARGE SCALE GENOMIC DNA]</scope>
    <source>
        <strain evidence="6 7">4Q3S-7</strain>
    </source>
</reference>
<dbReference type="CDD" id="cd01335">
    <property type="entry name" value="Radical_SAM"/>
    <property type="match status" value="1"/>
</dbReference>
<dbReference type="Proteomes" id="UP000281708">
    <property type="component" value="Unassembled WGS sequence"/>
</dbReference>
<dbReference type="GO" id="GO:0051536">
    <property type="term" value="F:iron-sulfur cluster binding"/>
    <property type="evidence" value="ECO:0007669"/>
    <property type="project" value="UniProtKB-KW"/>
</dbReference>
<dbReference type="EMBL" id="RDBE01000004">
    <property type="protein sequence ID" value="RLV50269.1"/>
    <property type="molecule type" value="Genomic_DNA"/>
</dbReference>
<dbReference type="InterPro" id="IPR007197">
    <property type="entry name" value="rSAM"/>
</dbReference>
<dbReference type="Gene3D" id="3.20.20.70">
    <property type="entry name" value="Aldolase class I"/>
    <property type="match status" value="1"/>
</dbReference>
<proteinExistence type="predicted"/>
<dbReference type="GO" id="GO:0006783">
    <property type="term" value="P:heme biosynthetic process"/>
    <property type="evidence" value="ECO:0007669"/>
    <property type="project" value="TreeGrafter"/>
</dbReference>
<dbReference type="SFLD" id="SFLDG01067">
    <property type="entry name" value="SPASM/twitch_domain_containing"/>
    <property type="match status" value="1"/>
</dbReference>
<dbReference type="GO" id="GO:0046872">
    <property type="term" value="F:metal ion binding"/>
    <property type="evidence" value="ECO:0007669"/>
    <property type="project" value="UniProtKB-KW"/>
</dbReference>
<accession>A0A3L8P6M2</accession>
<keyword evidence="1" id="KW-0949">S-adenosyl-L-methionine</keyword>
<keyword evidence="7" id="KW-1185">Reference proteome</keyword>